<keyword evidence="3" id="KW-1185">Reference proteome</keyword>
<reference evidence="3" key="2">
    <citation type="journal article" date="2018" name="Environ. Microbiol.">
        <title>Bloom of a denitrifying methanotroph, 'Candidatus Methylomirabilis limnetica', in a deep stratified lake.</title>
        <authorList>
            <person name="Graf J.S."/>
            <person name="Mayr M.J."/>
            <person name="Marchant H.K."/>
            <person name="Tienken D."/>
            <person name="Hach P.F."/>
            <person name="Brand A."/>
            <person name="Schubert C.J."/>
            <person name="Kuypers M.M."/>
            <person name="Milucka J."/>
        </authorList>
    </citation>
    <scope>NUCLEOTIDE SEQUENCE [LARGE SCALE GENOMIC DNA]</scope>
    <source>
        <strain evidence="3">Zug</strain>
    </source>
</reference>
<name>A0A2T4TYN7_9BACT</name>
<reference evidence="2 3" key="1">
    <citation type="submission" date="2017-09" db="EMBL/GenBank/DDBJ databases">
        <title>Bloom of a denitrifying methanotroph, Candidatus Methylomirabilis limnetica, in a deep stratified lake.</title>
        <authorList>
            <person name="Graf J.S."/>
            <person name="Marchant H.K."/>
            <person name="Tienken D."/>
            <person name="Hach P.F."/>
            <person name="Brand A."/>
            <person name="Schubert C.J."/>
            <person name="Kuypers M.M."/>
            <person name="Milucka J."/>
        </authorList>
    </citation>
    <scope>NUCLEOTIDE SEQUENCE [LARGE SCALE GENOMIC DNA]</scope>
    <source>
        <strain evidence="2 3">Zug</strain>
    </source>
</reference>
<gene>
    <name evidence="2" type="ORF">CLG94_06065</name>
</gene>
<evidence type="ECO:0000313" key="3">
    <source>
        <dbReference type="Proteomes" id="UP000241436"/>
    </source>
</evidence>
<dbReference type="RefSeq" id="WP_107561967.1">
    <property type="nucleotide sequence ID" value="NZ_NVQC01000017.1"/>
</dbReference>
<dbReference type="AlphaFoldDB" id="A0A2T4TYN7"/>
<accession>A0A2T4TYN7</accession>
<sequence>MTCHEATTLLKGKGGEGHPSADDKDLALHLKSCPTCGEAMKIANLSSALFQTLREEIEPGPAFYPRLRARLAEREINQPDTSLLHAWGFARRLIPALAMGVLLLVGVTLSPDRVRGRLLGASRSSLPVQVRGGTDMYAFSLEEVNLPGVVGQPSRDQMLAFVLRQDDVQGLR</sequence>
<comment type="caution">
    <text evidence="2">The sequence shown here is derived from an EMBL/GenBank/DDBJ whole genome shotgun (WGS) entry which is preliminary data.</text>
</comment>
<protein>
    <recommendedName>
        <fullName evidence="4">Zinc-finger domain-containing protein</fullName>
    </recommendedName>
</protein>
<evidence type="ECO:0008006" key="4">
    <source>
        <dbReference type="Google" id="ProtNLM"/>
    </source>
</evidence>
<evidence type="ECO:0000313" key="2">
    <source>
        <dbReference type="EMBL" id="PTL36220.1"/>
    </source>
</evidence>
<evidence type="ECO:0000256" key="1">
    <source>
        <dbReference type="SAM" id="MobiDB-lite"/>
    </source>
</evidence>
<organism evidence="2 3">
    <name type="scientific">Candidatus Methylomirabilis limnetica</name>
    <dbReference type="NCBI Taxonomy" id="2033718"/>
    <lineage>
        <taxon>Bacteria</taxon>
        <taxon>Candidatus Methylomirabilota</taxon>
        <taxon>Candidatus Methylomirabilia</taxon>
        <taxon>Candidatus Methylomirabilales</taxon>
        <taxon>Candidatus Methylomirabilaceae</taxon>
        <taxon>Candidatus Methylomirabilis</taxon>
    </lineage>
</organism>
<dbReference type="Proteomes" id="UP000241436">
    <property type="component" value="Unassembled WGS sequence"/>
</dbReference>
<dbReference type="EMBL" id="NVQC01000017">
    <property type="protein sequence ID" value="PTL36220.1"/>
    <property type="molecule type" value="Genomic_DNA"/>
</dbReference>
<feature type="region of interest" description="Disordered" evidence="1">
    <location>
        <begin position="1"/>
        <end position="21"/>
    </location>
</feature>
<proteinExistence type="predicted"/>